<dbReference type="STRING" id="90262.A0A1X2I430"/>
<feature type="domain" description="Trs120/TRAPPC9 fourth Ig-like" evidence="8">
    <location>
        <begin position="1332"/>
        <end position="1454"/>
    </location>
</feature>
<dbReference type="Pfam" id="PF26283">
    <property type="entry name" value="Ig_TRAPPC9-Trs120_4th"/>
    <property type="match status" value="1"/>
</dbReference>
<dbReference type="InterPro" id="IPR058564">
    <property type="entry name" value="TPR_TRAPPC9_Trs120"/>
</dbReference>
<reference evidence="9 10" key="1">
    <citation type="submission" date="2016-07" db="EMBL/GenBank/DDBJ databases">
        <title>Pervasive Adenine N6-methylation of Active Genes in Fungi.</title>
        <authorList>
            <consortium name="DOE Joint Genome Institute"/>
            <person name="Mondo S.J."/>
            <person name="Dannebaum R.O."/>
            <person name="Kuo R.C."/>
            <person name="Labutti K."/>
            <person name="Haridas S."/>
            <person name="Kuo A."/>
            <person name="Salamov A."/>
            <person name="Ahrendt S.R."/>
            <person name="Lipzen A."/>
            <person name="Sullivan W."/>
            <person name="Andreopoulos W.B."/>
            <person name="Clum A."/>
            <person name="Lindquist E."/>
            <person name="Daum C."/>
            <person name="Ramamoorthy G.K."/>
            <person name="Gryganskyi A."/>
            <person name="Culley D."/>
            <person name="Magnuson J.K."/>
            <person name="James T.Y."/>
            <person name="O'Malley M.A."/>
            <person name="Stajich J.E."/>
            <person name="Spatafora J.W."/>
            <person name="Visel A."/>
            <person name="Grigoriev I.V."/>
        </authorList>
    </citation>
    <scope>NUCLEOTIDE SEQUENCE [LARGE SCALE GENOMIC DNA]</scope>
    <source>
        <strain evidence="9 10">NRRL 1336</strain>
    </source>
</reference>
<evidence type="ECO:0000256" key="3">
    <source>
        <dbReference type="SAM" id="MobiDB-lite"/>
    </source>
</evidence>
<feature type="region of interest" description="Disordered" evidence="3">
    <location>
        <begin position="1074"/>
        <end position="1102"/>
    </location>
</feature>
<evidence type="ECO:0000259" key="6">
    <source>
        <dbReference type="Pfam" id="PF26254"/>
    </source>
</evidence>
<evidence type="ECO:0000256" key="1">
    <source>
        <dbReference type="ARBA" id="ARBA00004555"/>
    </source>
</evidence>
<feature type="compositionally biased region" description="Low complexity" evidence="3">
    <location>
        <begin position="1078"/>
        <end position="1102"/>
    </location>
</feature>
<comment type="caution">
    <text evidence="9">The sequence shown here is derived from an EMBL/GenBank/DDBJ whole genome shotgun (WGS) entry which is preliminary data.</text>
</comment>
<feature type="region of interest" description="Disordered" evidence="3">
    <location>
        <begin position="1141"/>
        <end position="1164"/>
    </location>
</feature>
<evidence type="ECO:0000313" key="9">
    <source>
        <dbReference type="EMBL" id="ORZ08925.1"/>
    </source>
</evidence>
<dbReference type="Pfam" id="PF26282">
    <property type="entry name" value="Ig_TRAPPC9-Trs120_3rd"/>
    <property type="match status" value="1"/>
</dbReference>
<feature type="domain" description="Trs120/TRAPPC9 first Ig-like" evidence="6">
    <location>
        <begin position="750"/>
        <end position="940"/>
    </location>
</feature>
<feature type="compositionally biased region" description="Polar residues" evidence="3">
    <location>
        <begin position="233"/>
        <end position="251"/>
    </location>
</feature>
<feature type="domain" description="Trs120/TRAPPC9 N-terminal" evidence="4">
    <location>
        <begin position="6"/>
        <end position="396"/>
    </location>
</feature>
<protein>
    <submittedName>
        <fullName evidence="9">TRAPP II complex</fullName>
    </submittedName>
</protein>
<feature type="compositionally biased region" description="Low complexity" evidence="3">
    <location>
        <begin position="213"/>
        <end position="224"/>
    </location>
</feature>
<feature type="domain" description="Trs120/TRAPPC9 third Ig-like" evidence="7">
    <location>
        <begin position="1125"/>
        <end position="1328"/>
    </location>
</feature>
<evidence type="ECO:0000256" key="2">
    <source>
        <dbReference type="ARBA" id="ARBA00023034"/>
    </source>
</evidence>
<sequence>MDLAVNITSTCRVKVLLVPVAPIKKSTFWKHVELVKQFDVVRLGDVTPDLQNGASAKFSSQVFQEGQMHFQFVTSYRRDHAHLEDFQPHRRIFGVIGIMDCQEWKNRDLSEGYTHFVNSLNKYPTAIATRCFAFDPTENQPDDTKGLIMIPNVGNLSFYMSTMVCDFASEVLCQFSKIATRIEQLPSLESPIKIQYQAQPKRTPYYQSPPPQQQQQQKQQQQKQQQHHHHDQFTSTSPPNVSPQPSASTPTGAKVQHRFSQPPSSPAPTPSTSSSYLKRASSMASGNINDNNNRPSPTYNKMAALPPMPAPSMSRASSAQGTADSTKTKRRTPGRIKKLFADFYLLAGRLPDAVSTYQQAIETTKSTSDFLWLASAMEGLACATLLLEYLQDDIGHIVSRNVDPPSPTESPMSPTTNGKDHGMEDISLKPAPSSFTEVIDQYTALIQYYNKVHTTSTIPLPGLVYAEACVKIARLLLTVYVNKGWNDQVLALVVQGKISTSAETNASSLPTTPTSATTTQGVSSSTNKPSTPVSISRFEIAEWVMRIWSIQLNHLPLLDQINFMTQMSTVLSSIGYHRKAAWCMHESVHCMLPLLVQGRGALSNSQDLDNKGSGTDKHGVLQLLKRICEVYGIGERNVLDGGALNAMQQQNNQDKRSQRSHGGGYYKENTRLGWATLQIDILRQCIAISEALPDYGSMLYYTTVLLKNLYQYIPKDEQIRLASFIQRTVSIGKRSGLVESNVNYWGVNIVTCIEAVQPIPRKAVYEHPIINKSVVTNKVSGDPFIYNPFARKTYEKDRVNLVKNELAEFKVTMTNPFGFDLELQNATLSTSGIHFIPVSISASIPPYGTLSLRLAGTPEESGTLVVRGCTIKIVGFAEQEFIYNSSLKKTDPGTKTLANDGFVKFKYSGLNAIQNSIKKHEDPNEEQNNPAEYYSVQVIDDQPLLKMTSTSLLHGAVMLYEGEMTHIKMEIENIGNIPVDFITLSFTDSTSSNSLPINPELPIEQQYEIELFIKGIPVFSWEGSSKDMAQSIGKKVYLASGTKTEIVVNVYGKRGCSGGTIQLDYGYLDRLSKDPFDSTTSPPATVSQPSSPVSSSSGPTSETTRFFTRQLYLPVLVTVYQNLEPMNWDVLYLRQSSAHNTENDSHLSHHPNHQSTICNTEGPQNHPTEDLILLAQQVRDLHQDKNDYCLVTMDIRNIWTVPFDLSFTVADDLDCDDNDNATEPVQTTFSIQPGWTRRLVLPVKRMFLSAETCNQPIPSFEPNKQFVVSQGPKMAPEQERERSHMFWYREKLLDRVQASWKCQSTGRHGIFNLRPSLRLNSQQLAILKKEDIEFLVDLNGHTVKKAAHRQFQCECNDFVTMPVSIRNRQVRPVKLILRVQPVQSYNNGAKEYDLSGKLLVQGLQQIVLPEIPAGAMTTHVIPICFLSKGRFEFLYHVEDVHTRTVYYDHDWALVDSI</sequence>
<dbReference type="PANTHER" id="PTHR21512:SF5">
    <property type="entry name" value="TRAFFICKING PROTEIN PARTICLE COMPLEX SUBUNIT 9"/>
    <property type="match status" value="1"/>
</dbReference>
<proteinExistence type="predicted"/>
<feature type="compositionally biased region" description="Polar residues" evidence="3">
    <location>
        <begin position="282"/>
        <end position="299"/>
    </location>
</feature>
<dbReference type="Pfam" id="PF08626">
    <property type="entry name" value="TRAPPC9-Trs120"/>
    <property type="match status" value="1"/>
</dbReference>
<feature type="domain" description="Trs120/TRAPPC9 TPR region" evidence="5">
    <location>
        <begin position="441"/>
        <end position="735"/>
    </location>
</feature>
<organism evidence="9 10">
    <name type="scientific">Absidia repens</name>
    <dbReference type="NCBI Taxonomy" id="90262"/>
    <lineage>
        <taxon>Eukaryota</taxon>
        <taxon>Fungi</taxon>
        <taxon>Fungi incertae sedis</taxon>
        <taxon>Mucoromycota</taxon>
        <taxon>Mucoromycotina</taxon>
        <taxon>Mucoromycetes</taxon>
        <taxon>Mucorales</taxon>
        <taxon>Cunninghamellaceae</taxon>
        <taxon>Absidia</taxon>
    </lineage>
</organism>
<gene>
    <name evidence="9" type="ORF">BCR42DRAFT_495211</name>
</gene>
<dbReference type="PANTHER" id="PTHR21512">
    <property type="entry name" value="TRAFFICKING PROTEIN PARTICLE COMPLEX SUBUNIT 9"/>
    <property type="match status" value="1"/>
</dbReference>
<comment type="subcellular location">
    <subcellularLocation>
        <location evidence="1">Golgi apparatus</location>
    </subcellularLocation>
</comment>
<dbReference type="Pfam" id="PF26254">
    <property type="entry name" value="Ig_TRAPPC9-Trs120_1st"/>
    <property type="match status" value="1"/>
</dbReference>
<feature type="region of interest" description="Disordered" evidence="3">
    <location>
        <begin position="202"/>
        <end position="331"/>
    </location>
</feature>
<feature type="region of interest" description="Disordered" evidence="3">
    <location>
        <begin position="400"/>
        <end position="427"/>
    </location>
</feature>
<feature type="compositionally biased region" description="Polar residues" evidence="3">
    <location>
        <begin position="520"/>
        <end position="531"/>
    </location>
</feature>
<dbReference type="EMBL" id="MCGE01000029">
    <property type="protein sequence ID" value="ORZ08925.1"/>
    <property type="molecule type" value="Genomic_DNA"/>
</dbReference>
<evidence type="ECO:0000313" key="10">
    <source>
        <dbReference type="Proteomes" id="UP000193560"/>
    </source>
</evidence>
<keyword evidence="2" id="KW-0333">Golgi apparatus</keyword>
<dbReference type="InterPro" id="IPR013935">
    <property type="entry name" value="Trs120_TRAPPC9"/>
</dbReference>
<dbReference type="Pfam" id="PF26251">
    <property type="entry name" value="TPR_TRAPPC9-Trs120"/>
    <property type="match status" value="1"/>
</dbReference>
<feature type="region of interest" description="Disordered" evidence="3">
    <location>
        <begin position="503"/>
        <end position="531"/>
    </location>
</feature>
<dbReference type="GO" id="GO:0005802">
    <property type="term" value="C:trans-Golgi network"/>
    <property type="evidence" value="ECO:0007669"/>
    <property type="project" value="TreeGrafter"/>
</dbReference>
<dbReference type="InterPro" id="IPR058567">
    <property type="entry name" value="Ig_TRAPPC9_Trs120_3rd"/>
</dbReference>
<dbReference type="InterPro" id="IPR058568">
    <property type="entry name" value="Ig_TRAPPC9_Trs120_4th"/>
</dbReference>
<dbReference type="InterPro" id="IPR058563">
    <property type="entry name" value="Trs120_TRAPPC9_N"/>
</dbReference>
<accession>A0A1X2I430</accession>
<feature type="compositionally biased region" description="Basic and acidic residues" evidence="3">
    <location>
        <begin position="418"/>
        <end position="427"/>
    </location>
</feature>
<evidence type="ECO:0000259" key="5">
    <source>
        <dbReference type="Pfam" id="PF26251"/>
    </source>
</evidence>
<dbReference type="Proteomes" id="UP000193560">
    <property type="component" value="Unassembled WGS sequence"/>
</dbReference>
<feature type="compositionally biased region" description="Low complexity" evidence="3">
    <location>
        <begin position="504"/>
        <end position="519"/>
    </location>
</feature>
<evidence type="ECO:0000259" key="4">
    <source>
        <dbReference type="Pfam" id="PF08626"/>
    </source>
</evidence>
<feature type="compositionally biased region" description="Polar residues" evidence="3">
    <location>
        <begin position="1153"/>
        <end position="1164"/>
    </location>
</feature>
<name>A0A1X2I430_9FUNG</name>
<dbReference type="OrthoDB" id="27962at2759"/>
<dbReference type="Pfam" id="PF26280">
    <property type="entry name" value="Ig_TRAPPC9-Trs120_2nd"/>
    <property type="match status" value="1"/>
</dbReference>
<evidence type="ECO:0000259" key="8">
    <source>
        <dbReference type="Pfam" id="PF26283"/>
    </source>
</evidence>
<evidence type="ECO:0000259" key="7">
    <source>
        <dbReference type="Pfam" id="PF26282"/>
    </source>
</evidence>
<keyword evidence="10" id="KW-1185">Reference proteome</keyword>
<dbReference type="InterPro" id="IPR058565">
    <property type="entry name" value="Ig_TRAPPC9_Trs120_1st"/>
</dbReference>